<comment type="catalytic activity">
    <reaction evidence="1">
        <text>S-ubiquitinyl-[E1 ubiquitin-activating enzyme]-L-cysteine + [E2 ubiquitin-conjugating enzyme]-L-cysteine = [E1 ubiquitin-activating enzyme]-L-cysteine + S-ubiquitinyl-[E2 ubiquitin-conjugating enzyme]-L-cysteine.</text>
        <dbReference type="EC" id="2.3.2.23"/>
    </reaction>
</comment>
<evidence type="ECO:0000256" key="11">
    <source>
        <dbReference type="ARBA" id="ARBA00022475"/>
    </source>
</evidence>
<dbReference type="GO" id="GO:0051015">
    <property type="term" value="F:actin filament binding"/>
    <property type="evidence" value="ECO:0007669"/>
    <property type="project" value="TreeGrafter"/>
</dbReference>
<sequence>MALKRIQKELSDLQRDPPAQCSAGPVGDDLFHWQATIMGPSDSPYQSGVFFLTIHFPTDYPFKPPKVAFTTKIYHPNINSNGSICLDILRSQWSPALTVSKVLLSICSLLCDPNPDDPLVPEIAHTYKADREKYNKLAREWTQKYAMKGASRIASWLAELSITMAVNLSKNGPALTAAYKEVVDEKSNTNWALFTYEGNSNDIRLAEKGDGGLEELVEELNSGKVMYAFCRVQDPNSGLPKYVLINWTGEGVKDARKGICANHVSSMANFLKGAHVTINARAEEDVEPEAIMQKVAKASGANYSFHKEGSSRFQDSGPQGPVGSVYQKTNAMSEIRKTNKDNFWAQAEKEEEKRRQEERRKAEEERQQLERERKDREVKEAALRDKRDKERASQIEQQKKYQQQQETESRDQEKQRWEEQEETQAAQRKAVRRGESVEKANEAASLISQRAVNPREMFKQRERGITPSDSDVPSAAPASPQPEPDVDDGQSRCEYDEQEAAPQEQWKEEAPAANSYVQEPAYEEPPQVEENNSYEVTAEETSDRGICARALYDYQAGGAGRRQQRGQALRQRQRGPLRRATSGGPGNGVGGVRCRQMPVWFPFSNGRNASSTTQCGDEPVGGMMSGATEQWKGGAHFLTGLSSAGIISSPTLPISASQNALQFVRQLLLYVQGTNMKPPQIITLAAPEELCSKTTHSRVSPRTQVIRLKRSK</sequence>
<dbReference type="GO" id="GO:0030027">
    <property type="term" value="C:lamellipodium"/>
    <property type="evidence" value="ECO:0007669"/>
    <property type="project" value="UniProtKB-SubCell"/>
</dbReference>
<evidence type="ECO:0000256" key="17">
    <source>
        <dbReference type="ARBA" id="ARBA00022949"/>
    </source>
</evidence>
<accession>A0AAD3N8N5</accession>
<dbReference type="Proteomes" id="UP001279410">
    <property type="component" value="Unassembled WGS sequence"/>
</dbReference>
<dbReference type="GO" id="GO:0001726">
    <property type="term" value="C:ruffle"/>
    <property type="evidence" value="ECO:0007669"/>
    <property type="project" value="UniProtKB-SubCell"/>
</dbReference>
<keyword evidence="17" id="KW-0965">Cell junction</keyword>
<evidence type="ECO:0000256" key="9">
    <source>
        <dbReference type="ARBA" id="ARBA00004906"/>
    </source>
</evidence>
<evidence type="ECO:0000256" key="2">
    <source>
        <dbReference type="ARBA" id="ARBA00004132"/>
    </source>
</evidence>
<dbReference type="Pfam" id="PF00179">
    <property type="entry name" value="UQ_con"/>
    <property type="match status" value="1"/>
</dbReference>
<dbReference type="GO" id="GO:0030833">
    <property type="term" value="P:regulation of actin filament polymerization"/>
    <property type="evidence" value="ECO:0007669"/>
    <property type="project" value="TreeGrafter"/>
</dbReference>
<evidence type="ECO:0000256" key="7">
    <source>
        <dbReference type="ARBA" id="ARBA00004510"/>
    </source>
</evidence>
<keyword evidence="15" id="KW-0833">Ubl conjugation pathway</keyword>
<evidence type="ECO:0000256" key="6">
    <source>
        <dbReference type="ARBA" id="ARBA00004466"/>
    </source>
</evidence>
<evidence type="ECO:0000256" key="20">
    <source>
        <dbReference type="ARBA" id="ARBA00034103"/>
    </source>
</evidence>
<evidence type="ECO:0000259" key="23">
    <source>
        <dbReference type="PROSITE" id="PS50127"/>
    </source>
</evidence>
<name>A0AAD3N8N5_LATJO</name>
<reference evidence="25" key="1">
    <citation type="submission" date="2022-08" db="EMBL/GenBank/DDBJ databases">
        <title>Genome sequencing of akame (Lates japonicus).</title>
        <authorList>
            <person name="Hashiguchi Y."/>
            <person name="Takahashi H."/>
        </authorList>
    </citation>
    <scope>NUCLEOTIDE SEQUENCE</scope>
    <source>
        <strain evidence="25">Kochi</strain>
    </source>
</reference>
<dbReference type="GO" id="GO:0061631">
    <property type="term" value="F:ubiquitin conjugating enzyme activity"/>
    <property type="evidence" value="ECO:0007669"/>
    <property type="project" value="UniProtKB-EC"/>
</dbReference>
<keyword evidence="26" id="KW-1185">Reference proteome</keyword>
<evidence type="ECO:0000256" key="22">
    <source>
        <dbReference type="SAM" id="MobiDB-lite"/>
    </source>
</evidence>
<keyword evidence="13" id="KW-0547">Nucleotide-binding</keyword>
<dbReference type="InterPro" id="IPR016135">
    <property type="entry name" value="UBQ-conjugating_enzyme/RWD"/>
</dbReference>
<dbReference type="EC" id="2.3.2.23" evidence="10"/>
<dbReference type="Gene3D" id="3.40.20.10">
    <property type="entry name" value="Severin"/>
    <property type="match status" value="1"/>
</dbReference>
<evidence type="ECO:0000256" key="21">
    <source>
        <dbReference type="PROSITE-ProRule" id="PRU10133"/>
    </source>
</evidence>
<dbReference type="PROSITE" id="PS00183">
    <property type="entry name" value="UBC_1"/>
    <property type="match status" value="1"/>
</dbReference>
<dbReference type="Pfam" id="PF00241">
    <property type="entry name" value="Cofilin_ADF"/>
    <property type="match status" value="1"/>
</dbReference>
<dbReference type="PROSITE" id="PS50127">
    <property type="entry name" value="UBC_2"/>
    <property type="match status" value="1"/>
</dbReference>
<dbReference type="GO" id="GO:0048812">
    <property type="term" value="P:neuron projection morphogenesis"/>
    <property type="evidence" value="ECO:0007669"/>
    <property type="project" value="TreeGrafter"/>
</dbReference>
<dbReference type="GO" id="GO:0005769">
    <property type="term" value="C:early endosome"/>
    <property type="evidence" value="ECO:0007669"/>
    <property type="project" value="UniProtKB-SubCell"/>
</dbReference>
<feature type="compositionally biased region" description="Low complexity" evidence="22">
    <location>
        <begin position="467"/>
        <end position="478"/>
    </location>
</feature>
<evidence type="ECO:0000256" key="1">
    <source>
        <dbReference type="ARBA" id="ARBA00000485"/>
    </source>
</evidence>
<evidence type="ECO:0000313" key="26">
    <source>
        <dbReference type="Proteomes" id="UP001279410"/>
    </source>
</evidence>
<evidence type="ECO:0000256" key="5">
    <source>
        <dbReference type="ARBA" id="ARBA00004413"/>
    </source>
</evidence>
<evidence type="ECO:0000256" key="3">
    <source>
        <dbReference type="ARBA" id="ARBA00004282"/>
    </source>
</evidence>
<evidence type="ECO:0000256" key="14">
    <source>
        <dbReference type="ARBA" id="ARBA00022753"/>
    </source>
</evidence>
<dbReference type="EMBL" id="BRZM01000098">
    <property type="protein sequence ID" value="GLD66799.1"/>
    <property type="molecule type" value="Genomic_DNA"/>
</dbReference>
<feature type="domain" description="ADF-H" evidence="24">
    <location>
        <begin position="165"/>
        <end position="296"/>
    </location>
</feature>
<feature type="region of interest" description="Disordered" evidence="22">
    <location>
        <begin position="557"/>
        <end position="591"/>
    </location>
</feature>
<comment type="subcellular location">
    <subcellularLocation>
        <location evidence="3">Cell junction</location>
    </subcellularLocation>
    <subcellularLocation>
        <location evidence="5">Cell membrane</location>
        <topology evidence="5">Peripheral membrane protein</topology>
        <orientation evidence="5">Cytoplasmic side</orientation>
    </subcellularLocation>
    <subcellularLocation>
        <location evidence="7">Cell projection</location>
        <location evidence="7">Lamellipodium</location>
    </subcellularLocation>
    <subcellularLocation>
        <location evidence="6">Cell projection</location>
        <location evidence="6">Ruffle</location>
    </subcellularLocation>
    <subcellularLocation>
        <location evidence="8">Cytoplasm</location>
        <location evidence="8">Cell cortex</location>
    </subcellularLocation>
    <subcellularLocation>
        <location evidence="2">Cytoplasmic vesicle</location>
        <location evidence="2">Clathrin-coated vesicle</location>
    </subcellularLocation>
    <subcellularLocation>
        <location evidence="4">Early endosome</location>
    </subcellularLocation>
    <subcellularLocation>
        <location evidence="20">Synapse</location>
    </subcellularLocation>
</comment>
<dbReference type="InterPro" id="IPR002108">
    <property type="entry name" value="ADF-H"/>
</dbReference>
<feature type="compositionally biased region" description="Basic and acidic residues" evidence="22">
    <location>
        <begin position="432"/>
        <end position="441"/>
    </location>
</feature>
<keyword evidence="16" id="KW-0067">ATP-binding</keyword>
<dbReference type="GO" id="GO:0005884">
    <property type="term" value="C:actin filament"/>
    <property type="evidence" value="ECO:0007669"/>
    <property type="project" value="TreeGrafter"/>
</dbReference>
<organism evidence="25 26">
    <name type="scientific">Lates japonicus</name>
    <name type="common">Japanese lates</name>
    <dbReference type="NCBI Taxonomy" id="270547"/>
    <lineage>
        <taxon>Eukaryota</taxon>
        <taxon>Metazoa</taxon>
        <taxon>Chordata</taxon>
        <taxon>Craniata</taxon>
        <taxon>Vertebrata</taxon>
        <taxon>Euteleostomi</taxon>
        <taxon>Actinopterygii</taxon>
        <taxon>Neopterygii</taxon>
        <taxon>Teleostei</taxon>
        <taxon>Neoteleostei</taxon>
        <taxon>Acanthomorphata</taxon>
        <taxon>Carangaria</taxon>
        <taxon>Carangaria incertae sedis</taxon>
        <taxon>Centropomidae</taxon>
        <taxon>Lates</taxon>
    </lineage>
</organism>
<proteinExistence type="predicted"/>
<dbReference type="FunFam" id="3.10.110.10:FF:000101">
    <property type="entry name" value="Ubiquitin-conjugating enzyme E2 D2"/>
    <property type="match status" value="1"/>
</dbReference>
<dbReference type="InterPro" id="IPR000608">
    <property type="entry name" value="UBC"/>
</dbReference>
<dbReference type="SMART" id="SM00212">
    <property type="entry name" value="UBCc"/>
    <property type="match status" value="1"/>
</dbReference>
<dbReference type="GO" id="GO:0045773">
    <property type="term" value="P:positive regulation of axon extension"/>
    <property type="evidence" value="ECO:0007669"/>
    <property type="project" value="TreeGrafter"/>
</dbReference>
<evidence type="ECO:0000256" key="18">
    <source>
        <dbReference type="ARBA" id="ARBA00023018"/>
    </source>
</evidence>
<evidence type="ECO:0000259" key="24">
    <source>
        <dbReference type="PROSITE" id="PS51263"/>
    </source>
</evidence>
<feature type="domain" description="UBC core" evidence="23">
    <location>
        <begin position="1"/>
        <end position="147"/>
    </location>
</feature>
<feature type="region of interest" description="Disordered" evidence="22">
    <location>
        <begin position="365"/>
        <end position="542"/>
    </location>
</feature>
<dbReference type="SUPFAM" id="SSF54495">
    <property type="entry name" value="UBC-like"/>
    <property type="match status" value="1"/>
</dbReference>
<dbReference type="GO" id="GO:0061003">
    <property type="term" value="P:positive regulation of dendritic spine morphogenesis"/>
    <property type="evidence" value="ECO:0007669"/>
    <property type="project" value="TreeGrafter"/>
</dbReference>
<comment type="caution">
    <text evidence="25">The sequence shown here is derived from an EMBL/GenBank/DDBJ whole genome shotgun (WGS) entry which is preliminary data.</text>
</comment>
<keyword evidence="18" id="KW-0770">Synapse</keyword>
<evidence type="ECO:0000256" key="16">
    <source>
        <dbReference type="ARBA" id="ARBA00022840"/>
    </source>
</evidence>
<dbReference type="SUPFAM" id="SSF55753">
    <property type="entry name" value="Actin depolymerizing proteins"/>
    <property type="match status" value="1"/>
</dbReference>
<comment type="pathway">
    <text evidence="9">Protein modification; protein ubiquitination.</text>
</comment>
<dbReference type="SMART" id="SM00102">
    <property type="entry name" value="ADF"/>
    <property type="match status" value="1"/>
</dbReference>
<evidence type="ECO:0000256" key="19">
    <source>
        <dbReference type="ARBA" id="ARBA00023273"/>
    </source>
</evidence>
<dbReference type="CDD" id="cd23792">
    <property type="entry name" value="UBCc_UBE2D"/>
    <property type="match status" value="1"/>
</dbReference>
<dbReference type="FunFam" id="3.40.20.10:FF:000011">
    <property type="entry name" value="Drebrin-like protein B"/>
    <property type="match status" value="1"/>
</dbReference>
<dbReference type="GO" id="GO:0070161">
    <property type="term" value="C:anchoring junction"/>
    <property type="evidence" value="ECO:0007669"/>
    <property type="project" value="UniProtKB-SubCell"/>
</dbReference>
<dbReference type="PANTHER" id="PTHR10829:SF12">
    <property type="entry name" value="DREBRIN-LIKE PROTEIN"/>
    <property type="match status" value="1"/>
</dbReference>
<keyword evidence="12" id="KW-0808">Transferase</keyword>
<dbReference type="GO" id="GO:0005524">
    <property type="term" value="F:ATP binding"/>
    <property type="evidence" value="ECO:0007669"/>
    <property type="project" value="UniProtKB-KW"/>
</dbReference>
<evidence type="ECO:0000313" key="25">
    <source>
        <dbReference type="EMBL" id="GLD66799.1"/>
    </source>
</evidence>
<dbReference type="GO" id="GO:0098974">
    <property type="term" value="P:postsynaptic actin cytoskeleton organization"/>
    <property type="evidence" value="ECO:0007669"/>
    <property type="project" value="TreeGrafter"/>
</dbReference>
<dbReference type="GO" id="GO:0030427">
    <property type="term" value="C:site of polarized growth"/>
    <property type="evidence" value="ECO:0007669"/>
    <property type="project" value="TreeGrafter"/>
</dbReference>
<evidence type="ECO:0000256" key="12">
    <source>
        <dbReference type="ARBA" id="ARBA00022679"/>
    </source>
</evidence>
<dbReference type="Gene3D" id="3.10.110.10">
    <property type="entry name" value="Ubiquitin Conjugating Enzyme"/>
    <property type="match status" value="1"/>
</dbReference>
<evidence type="ECO:0000256" key="8">
    <source>
        <dbReference type="ARBA" id="ARBA00004544"/>
    </source>
</evidence>
<dbReference type="GO" id="GO:0045211">
    <property type="term" value="C:postsynaptic membrane"/>
    <property type="evidence" value="ECO:0007669"/>
    <property type="project" value="TreeGrafter"/>
</dbReference>
<keyword evidence="14" id="KW-0967">Endosome</keyword>
<dbReference type="PANTHER" id="PTHR10829">
    <property type="entry name" value="CORTACTIN AND DREBRIN"/>
    <property type="match status" value="1"/>
</dbReference>
<feature type="compositionally biased region" description="Basic and acidic residues" evidence="22">
    <location>
        <begin position="365"/>
        <end position="399"/>
    </location>
</feature>
<dbReference type="InterPro" id="IPR023313">
    <property type="entry name" value="UBQ-conjugating_AS"/>
</dbReference>
<dbReference type="GO" id="GO:0014069">
    <property type="term" value="C:postsynaptic density"/>
    <property type="evidence" value="ECO:0007669"/>
    <property type="project" value="TreeGrafter"/>
</dbReference>
<evidence type="ECO:0000256" key="13">
    <source>
        <dbReference type="ARBA" id="ARBA00022741"/>
    </source>
</evidence>
<dbReference type="AlphaFoldDB" id="A0AAD3N8N5"/>
<protein>
    <recommendedName>
        <fullName evidence="10">E2 ubiquitin-conjugating enzyme</fullName>
        <ecNumber evidence="10">2.3.2.23</ecNumber>
    </recommendedName>
</protein>
<dbReference type="CDD" id="cd11281">
    <property type="entry name" value="ADF_drebrin_like"/>
    <property type="match status" value="1"/>
</dbReference>
<dbReference type="PROSITE" id="PS51263">
    <property type="entry name" value="ADF_H"/>
    <property type="match status" value="1"/>
</dbReference>
<keyword evidence="11" id="KW-1003">Cell membrane</keyword>
<dbReference type="GO" id="GO:0030136">
    <property type="term" value="C:clathrin-coated vesicle"/>
    <property type="evidence" value="ECO:0007669"/>
    <property type="project" value="UniProtKB-SubCell"/>
</dbReference>
<keyword evidence="19" id="KW-0966">Cell projection</keyword>
<feature type="compositionally biased region" description="Basic and acidic residues" evidence="22">
    <location>
        <begin position="407"/>
        <end position="418"/>
    </location>
</feature>
<feature type="region of interest" description="Disordered" evidence="22">
    <location>
        <begin position="306"/>
        <end position="325"/>
    </location>
</feature>
<keyword evidence="11" id="KW-0472">Membrane</keyword>
<feature type="active site" description="Glycyl thioester intermediate" evidence="21">
    <location>
        <position position="85"/>
    </location>
</feature>
<gene>
    <name evidence="25" type="ORF">AKAME5_001817800</name>
</gene>
<dbReference type="GO" id="GO:0030425">
    <property type="term" value="C:dendrite"/>
    <property type="evidence" value="ECO:0007669"/>
    <property type="project" value="TreeGrafter"/>
</dbReference>
<dbReference type="InterPro" id="IPR029006">
    <property type="entry name" value="ADF-H/Gelsolin-like_dom_sf"/>
</dbReference>
<evidence type="ECO:0000256" key="4">
    <source>
        <dbReference type="ARBA" id="ARBA00004412"/>
    </source>
</evidence>
<evidence type="ECO:0000256" key="10">
    <source>
        <dbReference type="ARBA" id="ARBA00012486"/>
    </source>
</evidence>
<dbReference type="GO" id="GO:0030864">
    <property type="term" value="C:cortical actin cytoskeleton"/>
    <property type="evidence" value="ECO:0007669"/>
    <property type="project" value="TreeGrafter"/>
</dbReference>
<evidence type="ECO:0000256" key="15">
    <source>
        <dbReference type="ARBA" id="ARBA00022786"/>
    </source>
</evidence>